<protein>
    <submittedName>
        <fullName evidence="1">Uncharacterized protein</fullName>
    </submittedName>
</protein>
<sequence>FYISAMKGESYHFLTTTILPTPIPHAGQLMKLVTTDKLYLLFCSDELLFILSNVRLPSFNNFLEKPFQLVTLTENGGRGDHNAVRMSQQAVDGVPCRRKVLTVENMNPNVKRVEYAVRGPIVQRAVQIEKELREVN</sequence>
<proteinExistence type="predicted"/>
<gene>
    <name evidence="1" type="ORF">GOODEAATRI_020290</name>
</gene>
<dbReference type="Proteomes" id="UP001476798">
    <property type="component" value="Unassembled WGS sequence"/>
</dbReference>
<dbReference type="Gene3D" id="3.90.1150.10">
    <property type="entry name" value="Aspartate Aminotransferase, domain 1"/>
    <property type="match status" value="1"/>
</dbReference>
<organism evidence="1 2">
    <name type="scientific">Goodea atripinnis</name>
    <dbReference type="NCBI Taxonomy" id="208336"/>
    <lineage>
        <taxon>Eukaryota</taxon>
        <taxon>Metazoa</taxon>
        <taxon>Chordata</taxon>
        <taxon>Craniata</taxon>
        <taxon>Vertebrata</taxon>
        <taxon>Euteleostomi</taxon>
        <taxon>Actinopterygii</taxon>
        <taxon>Neopterygii</taxon>
        <taxon>Teleostei</taxon>
        <taxon>Neoteleostei</taxon>
        <taxon>Acanthomorphata</taxon>
        <taxon>Ovalentaria</taxon>
        <taxon>Atherinomorphae</taxon>
        <taxon>Cyprinodontiformes</taxon>
        <taxon>Goodeidae</taxon>
        <taxon>Goodea</taxon>
    </lineage>
</organism>
<evidence type="ECO:0000313" key="1">
    <source>
        <dbReference type="EMBL" id="MEQ2179021.1"/>
    </source>
</evidence>
<name>A0ABV0P6D5_9TELE</name>
<reference evidence="1 2" key="1">
    <citation type="submission" date="2021-06" db="EMBL/GenBank/DDBJ databases">
        <authorList>
            <person name="Palmer J.M."/>
        </authorList>
    </citation>
    <scope>NUCLEOTIDE SEQUENCE [LARGE SCALE GENOMIC DNA]</scope>
    <source>
        <strain evidence="1 2">GA_2019</strain>
        <tissue evidence="1">Muscle</tissue>
    </source>
</reference>
<comment type="caution">
    <text evidence="1">The sequence shown here is derived from an EMBL/GenBank/DDBJ whole genome shotgun (WGS) entry which is preliminary data.</text>
</comment>
<accession>A0ABV0P6D5</accession>
<dbReference type="InterPro" id="IPR015422">
    <property type="entry name" value="PyrdxlP-dep_Trfase_small"/>
</dbReference>
<feature type="non-terminal residue" evidence="1">
    <location>
        <position position="1"/>
    </location>
</feature>
<keyword evidence="2" id="KW-1185">Reference proteome</keyword>
<dbReference type="EMBL" id="JAHRIO010061848">
    <property type="protein sequence ID" value="MEQ2179021.1"/>
    <property type="molecule type" value="Genomic_DNA"/>
</dbReference>
<evidence type="ECO:0000313" key="2">
    <source>
        <dbReference type="Proteomes" id="UP001476798"/>
    </source>
</evidence>